<reference evidence="5" key="2">
    <citation type="journal article" date="2022" name="Hortic Res">
        <title>The genome of Dioscorea zingiberensis sheds light on the biosynthesis, origin and evolution of the medicinally important diosgenin saponins.</title>
        <authorList>
            <person name="Li Y."/>
            <person name="Tan C."/>
            <person name="Li Z."/>
            <person name="Guo J."/>
            <person name="Li S."/>
            <person name="Chen X."/>
            <person name="Wang C."/>
            <person name="Dai X."/>
            <person name="Yang H."/>
            <person name="Song W."/>
            <person name="Hou L."/>
            <person name="Xu J."/>
            <person name="Tong Z."/>
            <person name="Xu A."/>
            <person name="Yuan X."/>
            <person name="Wang W."/>
            <person name="Yang Q."/>
            <person name="Chen L."/>
            <person name="Sun Z."/>
            <person name="Wang K."/>
            <person name="Pan B."/>
            <person name="Chen J."/>
            <person name="Bao Y."/>
            <person name="Liu F."/>
            <person name="Qi X."/>
            <person name="Gang D.R."/>
            <person name="Wen J."/>
            <person name="Li J."/>
        </authorList>
    </citation>
    <scope>NUCLEOTIDE SEQUENCE</scope>
    <source>
        <strain evidence="5">Dzin_1.0</strain>
    </source>
</reference>
<dbReference type="EMBL" id="JAGGNH010000007">
    <property type="protein sequence ID" value="KAJ0967771.1"/>
    <property type="molecule type" value="Genomic_DNA"/>
</dbReference>
<reference evidence="5" key="1">
    <citation type="submission" date="2021-03" db="EMBL/GenBank/DDBJ databases">
        <authorList>
            <person name="Li Z."/>
            <person name="Yang C."/>
        </authorList>
    </citation>
    <scope>NUCLEOTIDE SEQUENCE</scope>
    <source>
        <strain evidence="5">Dzin_1.0</strain>
        <tissue evidence="5">Leaf</tissue>
    </source>
</reference>
<gene>
    <name evidence="5" type="ORF">J5N97_024688</name>
</gene>
<protein>
    <recommendedName>
        <fullName evidence="4">Glycosyltransferase</fullName>
        <ecNumber evidence="4">2.4.1.-</ecNumber>
    </recommendedName>
</protein>
<dbReference type="Pfam" id="PF00201">
    <property type="entry name" value="UDPGT"/>
    <property type="match status" value="1"/>
</dbReference>
<keyword evidence="3" id="KW-0328">Glycosyltransferase</keyword>
<organism evidence="5 6">
    <name type="scientific">Dioscorea zingiberensis</name>
    <dbReference type="NCBI Taxonomy" id="325984"/>
    <lineage>
        <taxon>Eukaryota</taxon>
        <taxon>Viridiplantae</taxon>
        <taxon>Streptophyta</taxon>
        <taxon>Embryophyta</taxon>
        <taxon>Tracheophyta</taxon>
        <taxon>Spermatophyta</taxon>
        <taxon>Magnoliopsida</taxon>
        <taxon>Liliopsida</taxon>
        <taxon>Dioscoreales</taxon>
        <taxon>Dioscoreaceae</taxon>
        <taxon>Dioscorea</taxon>
    </lineage>
</organism>
<dbReference type="SUPFAM" id="SSF53756">
    <property type="entry name" value="UDP-Glycosyltransferase/glycogen phosphorylase"/>
    <property type="match status" value="1"/>
</dbReference>
<dbReference type="PROSITE" id="PS00375">
    <property type="entry name" value="UDPGT"/>
    <property type="match status" value="1"/>
</dbReference>
<accession>A0A9D5H8W1</accession>
<dbReference type="InterPro" id="IPR002213">
    <property type="entry name" value="UDP_glucos_trans"/>
</dbReference>
<dbReference type="PANTHER" id="PTHR48047:SF19">
    <property type="entry name" value="GLYCOSYLTRANSFERASE"/>
    <property type="match status" value="1"/>
</dbReference>
<proteinExistence type="inferred from homology"/>
<dbReference type="InterPro" id="IPR035595">
    <property type="entry name" value="UDP_glycos_trans_CS"/>
</dbReference>
<keyword evidence="6" id="KW-1185">Reference proteome</keyword>
<dbReference type="GO" id="GO:0035251">
    <property type="term" value="F:UDP-glucosyltransferase activity"/>
    <property type="evidence" value="ECO:0007669"/>
    <property type="project" value="TreeGrafter"/>
</dbReference>
<evidence type="ECO:0000313" key="6">
    <source>
        <dbReference type="Proteomes" id="UP001085076"/>
    </source>
</evidence>
<comment type="caution">
    <text evidence="5">The sequence shown here is derived from an EMBL/GenBank/DDBJ whole genome shotgun (WGS) entry which is preliminary data.</text>
</comment>
<keyword evidence="2 3" id="KW-0808">Transferase</keyword>
<dbReference type="Gene3D" id="3.40.50.2000">
    <property type="entry name" value="Glycogen Phosphorylase B"/>
    <property type="match status" value="2"/>
</dbReference>
<evidence type="ECO:0000313" key="5">
    <source>
        <dbReference type="EMBL" id="KAJ0967771.1"/>
    </source>
</evidence>
<evidence type="ECO:0000256" key="2">
    <source>
        <dbReference type="ARBA" id="ARBA00022679"/>
    </source>
</evidence>
<dbReference type="OrthoDB" id="731962at2759"/>
<comment type="similarity">
    <text evidence="1 3">Belongs to the UDP-glycosyltransferase family.</text>
</comment>
<dbReference type="EC" id="2.4.1.-" evidence="4"/>
<sequence length="477" mass="52941">MDSVEASPLHLLFFPFLANSHMIPMLDIARLAVEHGAKASIVTTPGNVHLVDPLLRRFPSTSLHLIPFPTAAFDLPDGCENLTVLPLPLAEKFFNAVFALRDPLNDLLYSLRPDAIISDVINPWTAALAGEHHIPHVLFQSNGLFAHCVVNDLALHRPYDSISDRSQPFSIPGFPHPVQLTRSQLPELFNHPTMLVWLRDAELSSHAVVVNTFYALEPYYAEHYYKHGPLGRHLFLVGPVALFGGDSEEEEEEKKKKEEKKEPCLEWLDKKANGSVVYVGFGTMGRMKEEQVKELAFGLESSGEAFVWVVESRASEWIPEGYEKRVEGRGLVVRGWAPQKEILSHLAVGCFLSHCGWNSVMEAVTAGVPVITWPIHSEQFVNEKMLVEVVKVGIPAWEGFKSVKDEEKVVVPAEAVVAAVKRLMSGGEEVATMRKRVGELAELARMAVAENGTSNLDINRLISGLVASRHEKFTVKG</sequence>
<dbReference type="CDD" id="cd03784">
    <property type="entry name" value="GT1_Gtf-like"/>
    <property type="match status" value="1"/>
</dbReference>
<name>A0A9D5H8W1_9LILI</name>
<evidence type="ECO:0000256" key="3">
    <source>
        <dbReference type="RuleBase" id="RU003718"/>
    </source>
</evidence>
<evidence type="ECO:0000256" key="4">
    <source>
        <dbReference type="RuleBase" id="RU362057"/>
    </source>
</evidence>
<dbReference type="Proteomes" id="UP001085076">
    <property type="component" value="Miscellaneous, Linkage group lg07"/>
</dbReference>
<dbReference type="PANTHER" id="PTHR48047">
    <property type="entry name" value="GLYCOSYLTRANSFERASE"/>
    <property type="match status" value="1"/>
</dbReference>
<dbReference type="FunFam" id="3.40.50.2000:FF:000063">
    <property type="entry name" value="Glycosyltransferase"/>
    <property type="match status" value="1"/>
</dbReference>
<evidence type="ECO:0000256" key="1">
    <source>
        <dbReference type="ARBA" id="ARBA00009995"/>
    </source>
</evidence>
<dbReference type="AlphaFoldDB" id="A0A9D5H8W1"/>